<dbReference type="GO" id="GO:0005634">
    <property type="term" value="C:nucleus"/>
    <property type="evidence" value="ECO:0007669"/>
    <property type="project" value="UniProtKB-SubCell"/>
</dbReference>
<organism evidence="7 8">
    <name type="scientific">Mycena pura</name>
    <dbReference type="NCBI Taxonomy" id="153505"/>
    <lineage>
        <taxon>Eukaryota</taxon>
        <taxon>Fungi</taxon>
        <taxon>Dikarya</taxon>
        <taxon>Basidiomycota</taxon>
        <taxon>Agaricomycotina</taxon>
        <taxon>Agaricomycetes</taxon>
        <taxon>Agaricomycetidae</taxon>
        <taxon>Agaricales</taxon>
        <taxon>Marasmiineae</taxon>
        <taxon>Mycenaceae</taxon>
        <taxon>Mycena</taxon>
    </lineage>
</organism>
<dbReference type="PANTHER" id="PTHR47338:SF29">
    <property type="entry name" value="ZN(2)-C6 FUNGAL-TYPE DOMAIN-CONTAINING PROTEIN"/>
    <property type="match status" value="1"/>
</dbReference>
<evidence type="ECO:0000259" key="6">
    <source>
        <dbReference type="PROSITE" id="PS50048"/>
    </source>
</evidence>
<dbReference type="EMBL" id="JARJCW010000008">
    <property type="protein sequence ID" value="KAJ7221617.1"/>
    <property type="molecule type" value="Genomic_DNA"/>
</dbReference>
<keyword evidence="2" id="KW-0479">Metal-binding</keyword>
<evidence type="ECO:0000256" key="5">
    <source>
        <dbReference type="ARBA" id="ARBA00023242"/>
    </source>
</evidence>
<reference evidence="7" key="1">
    <citation type="submission" date="2023-03" db="EMBL/GenBank/DDBJ databases">
        <title>Massive genome expansion in bonnet fungi (Mycena s.s.) driven by repeated elements and novel gene families across ecological guilds.</title>
        <authorList>
            <consortium name="Lawrence Berkeley National Laboratory"/>
            <person name="Harder C.B."/>
            <person name="Miyauchi S."/>
            <person name="Viragh M."/>
            <person name="Kuo A."/>
            <person name="Thoen E."/>
            <person name="Andreopoulos B."/>
            <person name="Lu D."/>
            <person name="Skrede I."/>
            <person name="Drula E."/>
            <person name="Henrissat B."/>
            <person name="Morin E."/>
            <person name="Kohler A."/>
            <person name="Barry K."/>
            <person name="LaButti K."/>
            <person name="Morin E."/>
            <person name="Salamov A."/>
            <person name="Lipzen A."/>
            <person name="Mereny Z."/>
            <person name="Hegedus B."/>
            <person name="Baldrian P."/>
            <person name="Stursova M."/>
            <person name="Weitz H."/>
            <person name="Taylor A."/>
            <person name="Grigoriev I.V."/>
            <person name="Nagy L.G."/>
            <person name="Martin F."/>
            <person name="Kauserud H."/>
        </authorList>
    </citation>
    <scope>NUCLEOTIDE SEQUENCE</scope>
    <source>
        <strain evidence="7">9144</strain>
    </source>
</reference>
<keyword evidence="3" id="KW-0805">Transcription regulation</keyword>
<evidence type="ECO:0000256" key="4">
    <source>
        <dbReference type="ARBA" id="ARBA00023163"/>
    </source>
</evidence>
<accession>A0AAD6VVI7</accession>
<dbReference type="PANTHER" id="PTHR47338">
    <property type="entry name" value="ZN(II)2CYS6 TRANSCRIPTION FACTOR (EUROFUNG)-RELATED"/>
    <property type="match status" value="1"/>
</dbReference>
<sequence>MSFPPPSLAKGQACLDCRRRKVKCDGIRPVCGPCSRAERFEDCEYRTGKGPSNMQLIEDSISHIQHRIMDLEVRNPAPSVHLKSPYTTHSIAPHPHPSRPHEHSGVCFESLTAAHAQHCPGSGRSRADILSPQILSLALDTIAPHAHEVGFFLNQTRFRNACFGMGSSYERPPEPLLSSVCLWGACLSSSEPLGPLENNFLSRALKLSTTILSSTHRLKIIYGIQTEVFLCQYFLHKGRPVEAQYHLSLAVSYVVLGDFAKIRSARNVQAAGVMRSPISFPKDCVEEGETIIGFWTVLSLDKIWSSILNSASHFGSDASSEVDTPWPMEMEKYERNQLPQQLVTVNTAQMFIDDVPGSDRDGTSYMTILAKSGLLLDRATIVGRQWRANMSQAETAAFFKTFTKLNNRIKKFRDSLPPPSSFASCSVTLKPRIVLAHSIAHAATIQLNRTFITVNPECKKLCLTACSSIVWIIRTVSLKTVTYINPIIGSIWSATGQMLFQEIAQLRAVPKAEEAVADMASAYDEIVAVVAHFSRNCPFMREPSRSGHIVF</sequence>
<evidence type="ECO:0000313" key="7">
    <source>
        <dbReference type="EMBL" id="KAJ7221617.1"/>
    </source>
</evidence>
<evidence type="ECO:0000256" key="2">
    <source>
        <dbReference type="ARBA" id="ARBA00022723"/>
    </source>
</evidence>
<protein>
    <recommendedName>
        <fullName evidence="6">Zn(2)-C6 fungal-type domain-containing protein</fullName>
    </recommendedName>
</protein>
<dbReference type="AlphaFoldDB" id="A0AAD6VVI7"/>
<dbReference type="PROSITE" id="PS00463">
    <property type="entry name" value="ZN2_CY6_FUNGAL_1"/>
    <property type="match status" value="1"/>
</dbReference>
<keyword evidence="8" id="KW-1185">Reference proteome</keyword>
<comment type="caution">
    <text evidence="7">The sequence shown here is derived from an EMBL/GenBank/DDBJ whole genome shotgun (WGS) entry which is preliminary data.</text>
</comment>
<dbReference type="SMART" id="SM00066">
    <property type="entry name" value="GAL4"/>
    <property type="match status" value="1"/>
</dbReference>
<evidence type="ECO:0000256" key="1">
    <source>
        <dbReference type="ARBA" id="ARBA00004123"/>
    </source>
</evidence>
<dbReference type="Pfam" id="PF00172">
    <property type="entry name" value="Zn_clus"/>
    <property type="match status" value="1"/>
</dbReference>
<keyword evidence="5" id="KW-0539">Nucleus</keyword>
<proteinExistence type="predicted"/>
<evidence type="ECO:0000256" key="3">
    <source>
        <dbReference type="ARBA" id="ARBA00023015"/>
    </source>
</evidence>
<dbReference type="GO" id="GO:0000981">
    <property type="term" value="F:DNA-binding transcription factor activity, RNA polymerase II-specific"/>
    <property type="evidence" value="ECO:0007669"/>
    <property type="project" value="InterPro"/>
</dbReference>
<evidence type="ECO:0000313" key="8">
    <source>
        <dbReference type="Proteomes" id="UP001219525"/>
    </source>
</evidence>
<gene>
    <name evidence="7" type="ORF">GGX14DRAFT_670492</name>
</gene>
<dbReference type="CDD" id="cd12148">
    <property type="entry name" value="fungal_TF_MHR"/>
    <property type="match status" value="1"/>
</dbReference>
<name>A0AAD6VVI7_9AGAR</name>
<dbReference type="InterPro" id="IPR036864">
    <property type="entry name" value="Zn2-C6_fun-type_DNA-bd_sf"/>
</dbReference>
<dbReference type="InterPro" id="IPR001138">
    <property type="entry name" value="Zn2Cys6_DnaBD"/>
</dbReference>
<dbReference type="InterPro" id="IPR050815">
    <property type="entry name" value="TF_fung"/>
</dbReference>
<dbReference type="Proteomes" id="UP001219525">
    <property type="component" value="Unassembled WGS sequence"/>
</dbReference>
<dbReference type="PROSITE" id="PS50048">
    <property type="entry name" value="ZN2_CY6_FUNGAL_2"/>
    <property type="match status" value="1"/>
</dbReference>
<dbReference type="Gene3D" id="4.10.240.10">
    <property type="entry name" value="Zn(2)-C6 fungal-type DNA-binding domain"/>
    <property type="match status" value="1"/>
</dbReference>
<keyword evidence="4" id="KW-0804">Transcription</keyword>
<dbReference type="CDD" id="cd00067">
    <property type="entry name" value="GAL4"/>
    <property type="match status" value="1"/>
</dbReference>
<comment type="subcellular location">
    <subcellularLocation>
        <location evidence="1">Nucleus</location>
    </subcellularLocation>
</comment>
<feature type="domain" description="Zn(2)-C6 fungal-type" evidence="6">
    <location>
        <begin position="13"/>
        <end position="45"/>
    </location>
</feature>
<dbReference type="SUPFAM" id="SSF57701">
    <property type="entry name" value="Zn2/Cys6 DNA-binding domain"/>
    <property type="match status" value="1"/>
</dbReference>
<dbReference type="GO" id="GO:0008270">
    <property type="term" value="F:zinc ion binding"/>
    <property type="evidence" value="ECO:0007669"/>
    <property type="project" value="InterPro"/>
</dbReference>